<feature type="compositionally biased region" description="Basic residues" evidence="1">
    <location>
        <begin position="148"/>
        <end position="159"/>
    </location>
</feature>
<name>A0A9X6RL13_HYPEX</name>
<evidence type="ECO:0000313" key="3">
    <source>
        <dbReference type="EMBL" id="OWA51440.1"/>
    </source>
</evidence>
<accession>A0A9X6RL13</accession>
<evidence type="ECO:0000313" key="4">
    <source>
        <dbReference type="Proteomes" id="UP000192578"/>
    </source>
</evidence>
<keyword evidence="4" id="KW-1185">Reference proteome</keyword>
<feature type="signal peptide" evidence="2">
    <location>
        <begin position="1"/>
        <end position="26"/>
    </location>
</feature>
<evidence type="ECO:0000256" key="2">
    <source>
        <dbReference type="SAM" id="SignalP"/>
    </source>
</evidence>
<sequence>MMGLLWDASWRTGCFLFLNLITLSRGQRSMSASKQKVCTFEQDRADLDCPCRFGELPCRVPGSICTTGFIPGIMDSELRCQCSGYFERGPERNCVERPAAILGVPPPPPPAQELGVIAPVSEQQQIEGPNDFDFIPVNRAHLSSSSNKHVHTAAKRPSKGRPPFRTVMITSSPLQANPPSRRPQIKPNFHNGMGIGMESPSLNSVLTQNRPRQPFFNLPTSKGLGGKGTALPHGNNKNKGSKRPPVRFPKRTTRSLPRADGSQVVNGWYPDIWPAVGLNYSI</sequence>
<organism evidence="3 4">
    <name type="scientific">Hypsibius exemplaris</name>
    <name type="common">Freshwater tardigrade</name>
    <dbReference type="NCBI Taxonomy" id="2072580"/>
    <lineage>
        <taxon>Eukaryota</taxon>
        <taxon>Metazoa</taxon>
        <taxon>Ecdysozoa</taxon>
        <taxon>Tardigrada</taxon>
        <taxon>Eutardigrada</taxon>
        <taxon>Parachela</taxon>
        <taxon>Hypsibioidea</taxon>
        <taxon>Hypsibiidae</taxon>
        <taxon>Hypsibius</taxon>
    </lineage>
</organism>
<keyword evidence="2" id="KW-0732">Signal</keyword>
<feature type="region of interest" description="Disordered" evidence="1">
    <location>
        <begin position="191"/>
        <end position="258"/>
    </location>
</feature>
<comment type="caution">
    <text evidence="3">The sequence shown here is derived from an EMBL/GenBank/DDBJ whole genome shotgun (WGS) entry which is preliminary data.</text>
</comment>
<feature type="compositionally biased region" description="Polar residues" evidence="1">
    <location>
        <begin position="200"/>
        <end position="211"/>
    </location>
</feature>
<dbReference type="OrthoDB" id="10065418at2759"/>
<evidence type="ECO:0000256" key="1">
    <source>
        <dbReference type="SAM" id="MobiDB-lite"/>
    </source>
</evidence>
<feature type="compositionally biased region" description="Basic residues" evidence="1">
    <location>
        <begin position="239"/>
        <end position="253"/>
    </location>
</feature>
<dbReference type="AlphaFoldDB" id="A0A9X6RL13"/>
<dbReference type="Proteomes" id="UP000192578">
    <property type="component" value="Unassembled WGS sequence"/>
</dbReference>
<proteinExistence type="predicted"/>
<feature type="region of interest" description="Disordered" evidence="1">
    <location>
        <begin position="143"/>
        <end position="165"/>
    </location>
</feature>
<gene>
    <name evidence="3" type="ORF">BV898_15921</name>
</gene>
<feature type="chain" id="PRO_5040921521" description="EB domain-containing protein" evidence="2">
    <location>
        <begin position="27"/>
        <end position="282"/>
    </location>
</feature>
<dbReference type="EMBL" id="MTYJ01000227">
    <property type="protein sequence ID" value="OWA51440.1"/>
    <property type="molecule type" value="Genomic_DNA"/>
</dbReference>
<evidence type="ECO:0008006" key="5">
    <source>
        <dbReference type="Google" id="ProtNLM"/>
    </source>
</evidence>
<protein>
    <recommendedName>
        <fullName evidence="5">EB domain-containing protein</fullName>
    </recommendedName>
</protein>
<reference evidence="4" key="1">
    <citation type="submission" date="2017-01" db="EMBL/GenBank/DDBJ databases">
        <title>Comparative genomics of anhydrobiosis in the tardigrade Hypsibius dujardini.</title>
        <authorList>
            <person name="Yoshida Y."/>
            <person name="Koutsovoulos G."/>
            <person name="Laetsch D."/>
            <person name="Stevens L."/>
            <person name="Kumar S."/>
            <person name="Horikawa D."/>
            <person name="Ishino K."/>
            <person name="Komine S."/>
            <person name="Tomita M."/>
            <person name="Blaxter M."/>
            <person name="Arakawa K."/>
        </authorList>
    </citation>
    <scope>NUCLEOTIDE SEQUENCE [LARGE SCALE GENOMIC DNA]</scope>
    <source>
        <strain evidence="4">Z151</strain>
    </source>
</reference>